<dbReference type="InterPro" id="IPR036061">
    <property type="entry name" value="CheW-like_dom_sf"/>
</dbReference>
<dbReference type="SMART" id="SM01231">
    <property type="entry name" value="H-kinase_dim"/>
    <property type="match status" value="1"/>
</dbReference>
<evidence type="ECO:0000256" key="7">
    <source>
        <dbReference type="PROSITE-ProRule" id="PRU00110"/>
    </source>
</evidence>
<dbReference type="PANTHER" id="PTHR43395">
    <property type="entry name" value="SENSOR HISTIDINE KINASE CHEA"/>
    <property type="match status" value="1"/>
</dbReference>
<dbReference type="Pfam" id="PF02518">
    <property type="entry name" value="HATPase_c"/>
    <property type="match status" value="1"/>
</dbReference>
<dbReference type="Pfam" id="PF00072">
    <property type="entry name" value="Response_reg"/>
    <property type="match status" value="1"/>
</dbReference>
<dbReference type="Proteomes" id="UP000010474">
    <property type="component" value="Chromosome"/>
</dbReference>
<feature type="domain" description="Histidine kinase" evidence="9">
    <location>
        <begin position="438"/>
        <end position="672"/>
    </location>
</feature>
<comment type="catalytic activity">
    <reaction evidence="1">
        <text>ATP + protein L-histidine = ADP + protein N-phospho-L-histidine.</text>
        <dbReference type="EC" id="2.7.13.3"/>
    </reaction>
</comment>
<feature type="domain" description="Response regulatory" evidence="10">
    <location>
        <begin position="861"/>
        <end position="978"/>
    </location>
</feature>
<dbReference type="EMBL" id="CP003659">
    <property type="protein sequence ID" value="AFZ56629.1"/>
    <property type="molecule type" value="Genomic_DNA"/>
</dbReference>
<dbReference type="eggNOG" id="COG0643">
    <property type="taxonomic scope" value="Bacteria"/>
</dbReference>
<dbReference type="InterPro" id="IPR003594">
    <property type="entry name" value="HATPase_dom"/>
</dbReference>
<dbReference type="AlphaFoldDB" id="K9ZD35"/>
<evidence type="ECO:0000256" key="6">
    <source>
        <dbReference type="ARBA" id="ARBA00023012"/>
    </source>
</evidence>
<evidence type="ECO:0000259" key="11">
    <source>
        <dbReference type="PROSITE" id="PS50894"/>
    </source>
</evidence>
<dbReference type="Pfam" id="PF01584">
    <property type="entry name" value="CheW"/>
    <property type="match status" value="1"/>
</dbReference>
<evidence type="ECO:0000256" key="4">
    <source>
        <dbReference type="ARBA" id="ARBA00022679"/>
    </source>
</evidence>
<gene>
    <name evidence="12" type="ordered locus">Anacy_1056</name>
</gene>
<dbReference type="CDD" id="cd00088">
    <property type="entry name" value="HPT"/>
    <property type="match status" value="1"/>
</dbReference>
<feature type="domain" description="HPt" evidence="11">
    <location>
        <begin position="2"/>
        <end position="109"/>
    </location>
</feature>
<reference evidence="13" key="1">
    <citation type="journal article" date="2013" name="Proc. Natl. Acad. Sci. U.S.A.">
        <title>Improving the coverage of the cyanobacterial phylum using diversity-driven genome sequencing.</title>
        <authorList>
            <person name="Shih P.M."/>
            <person name="Wu D."/>
            <person name="Latifi A."/>
            <person name="Axen S.D."/>
            <person name="Fewer D.P."/>
            <person name="Talla E."/>
            <person name="Calteau A."/>
            <person name="Cai F."/>
            <person name="Tandeau de Marsac N."/>
            <person name="Rippka R."/>
            <person name="Herdman M."/>
            <person name="Sivonen K."/>
            <person name="Coursin T."/>
            <person name="Laurent T."/>
            <person name="Goodwin L."/>
            <person name="Nolan M."/>
            <person name="Davenport K.W."/>
            <person name="Han C.S."/>
            <person name="Rubin E.M."/>
            <person name="Eisen J.A."/>
            <person name="Woyke T."/>
            <person name="Gugger M."/>
            <person name="Kerfeld C.A."/>
        </authorList>
    </citation>
    <scope>NUCLEOTIDE SEQUENCE [LARGE SCALE GENOMIC DNA]</scope>
    <source>
        <strain evidence="13">ATCC 27899 / PCC 7122</strain>
    </source>
</reference>
<dbReference type="InterPro" id="IPR036890">
    <property type="entry name" value="HATPase_C_sf"/>
</dbReference>
<dbReference type="GO" id="GO:0000155">
    <property type="term" value="F:phosphorelay sensor kinase activity"/>
    <property type="evidence" value="ECO:0007669"/>
    <property type="project" value="InterPro"/>
</dbReference>
<keyword evidence="6" id="KW-0902">Two-component regulatory system</keyword>
<dbReference type="PROSITE" id="PS50894">
    <property type="entry name" value="HPT"/>
    <property type="match status" value="1"/>
</dbReference>
<dbReference type="SMART" id="SM00260">
    <property type="entry name" value="CheW"/>
    <property type="match status" value="1"/>
</dbReference>
<dbReference type="InterPro" id="IPR002545">
    <property type="entry name" value="CheW-lke_dom"/>
</dbReference>
<keyword evidence="5 12" id="KW-0418">Kinase</keyword>
<organism evidence="12 13">
    <name type="scientific">Anabaena cylindrica (strain ATCC 27899 / PCC 7122)</name>
    <dbReference type="NCBI Taxonomy" id="272123"/>
    <lineage>
        <taxon>Bacteria</taxon>
        <taxon>Bacillati</taxon>
        <taxon>Cyanobacteriota</taxon>
        <taxon>Cyanophyceae</taxon>
        <taxon>Nostocales</taxon>
        <taxon>Nostocaceae</taxon>
        <taxon>Anabaena</taxon>
    </lineage>
</organism>
<dbReference type="SUPFAM" id="SSF52172">
    <property type="entry name" value="CheY-like"/>
    <property type="match status" value="1"/>
</dbReference>
<dbReference type="InterPro" id="IPR005467">
    <property type="entry name" value="His_kinase_dom"/>
</dbReference>
<evidence type="ECO:0000313" key="13">
    <source>
        <dbReference type="Proteomes" id="UP000010474"/>
    </source>
</evidence>
<dbReference type="PRINTS" id="PR00344">
    <property type="entry name" value="BCTRLSENSOR"/>
</dbReference>
<evidence type="ECO:0000256" key="1">
    <source>
        <dbReference type="ARBA" id="ARBA00000085"/>
    </source>
</evidence>
<dbReference type="KEGG" id="acy:Anacy_1056"/>
<dbReference type="RefSeq" id="WP_015213281.1">
    <property type="nucleotide sequence ID" value="NC_019771.1"/>
</dbReference>
<accession>K9ZD35</accession>
<dbReference type="InterPro" id="IPR011006">
    <property type="entry name" value="CheY-like_superfamily"/>
</dbReference>
<keyword evidence="3 8" id="KW-0597">Phosphoprotein</keyword>
<feature type="modified residue" description="4-aspartylphosphate" evidence="8">
    <location>
        <position position="911"/>
    </location>
</feature>
<dbReference type="Gene3D" id="2.30.30.40">
    <property type="entry name" value="SH3 Domains"/>
    <property type="match status" value="1"/>
</dbReference>
<evidence type="ECO:0000313" key="12">
    <source>
        <dbReference type="EMBL" id="AFZ56629.1"/>
    </source>
</evidence>
<dbReference type="InterPro" id="IPR008207">
    <property type="entry name" value="Sig_transdc_His_kin_Hpt_dom"/>
</dbReference>
<dbReference type="SUPFAM" id="SSF55874">
    <property type="entry name" value="ATPase domain of HSP90 chaperone/DNA topoisomerase II/histidine kinase"/>
    <property type="match status" value="1"/>
</dbReference>
<dbReference type="InterPro" id="IPR036641">
    <property type="entry name" value="HPT_dom_sf"/>
</dbReference>
<dbReference type="Pfam" id="PF01627">
    <property type="entry name" value="Hpt"/>
    <property type="match status" value="1"/>
</dbReference>
<evidence type="ECO:0000256" key="8">
    <source>
        <dbReference type="PROSITE-ProRule" id="PRU00169"/>
    </source>
</evidence>
<dbReference type="STRING" id="272123.Anacy_1056"/>
<dbReference type="Gene3D" id="1.20.120.160">
    <property type="entry name" value="HPT domain"/>
    <property type="match status" value="1"/>
</dbReference>
<evidence type="ECO:0000259" key="10">
    <source>
        <dbReference type="PROSITE" id="PS50110"/>
    </source>
</evidence>
<dbReference type="eggNOG" id="COG0745">
    <property type="taxonomic scope" value="Bacteria"/>
</dbReference>
<keyword evidence="13" id="KW-1185">Reference proteome</keyword>
<keyword evidence="4" id="KW-0808">Transferase</keyword>
<proteinExistence type="predicted"/>
<protein>
    <recommendedName>
        <fullName evidence="2">histidine kinase</fullName>
        <ecNumber evidence="2">2.7.13.3</ecNumber>
    </recommendedName>
</protein>
<dbReference type="SMART" id="SM00448">
    <property type="entry name" value="REC"/>
    <property type="match status" value="1"/>
</dbReference>
<dbReference type="InterPro" id="IPR051315">
    <property type="entry name" value="Bact_Chemotaxis_CheA"/>
</dbReference>
<dbReference type="HOGENOM" id="CLU_000650_2_1_3"/>
<feature type="modified residue" description="Phosphohistidine" evidence="7">
    <location>
        <position position="50"/>
    </location>
</feature>
<dbReference type="Gene3D" id="3.40.50.2300">
    <property type="match status" value="1"/>
</dbReference>
<dbReference type="GO" id="GO:0006935">
    <property type="term" value="P:chemotaxis"/>
    <property type="evidence" value="ECO:0007669"/>
    <property type="project" value="InterPro"/>
</dbReference>
<dbReference type="SUPFAM" id="SSF47226">
    <property type="entry name" value="Histidine-containing phosphotransfer domain, HPT domain"/>
    <property type="match status" value="1"/>
</dbReference>
<dbReference type="OrthoDB" id="2079555at2"/>
<dbReference type="EC" id="2.7.13.3" evidence="2"/>
<evidence type="ECO:0000256" key="3">
    <source>
        <dbReference type="ARBA" id="ARBA00022553"/>
    </source>
</evidence>
<dbReference type="PATRIC" id="fig|272123.3.peg.1156"/>
<dbReference type="GO" id="GO:0005737">
    <property type="term" value="C:cytoplasm"/>
    <property type="evidence" value="ECO:0007669"/>
    <property type="project" value="InterPro"/>
</dbReference>
<dbReference type="PANTHER" id="PTHR43395:SF1">
    <property type="entry name" value="CHEMOTAXIS PROTEIN CHEA"/>
    <property type="match status" value="1"/>
</dbReference>
<dbReference type="FunFam" id="3.30.565.10:FF:000016">
    <property type="entry name" value="Chemotaxis protein CheA, putative"/>
    <property type="match status" value="1"/>
</dbReference>
<dbReference type="eggNOG" id="COG2198">
    <property type="taxonomic scope" value="Bacteria"/>
</dbReference>
<dbReference type="InterPro" id="IPR001789">
    <property type="entry name" value="Sig_transdc_resp-reg_receiver"/>
</dbReference>
<dbReference type="InterPro" id="IPR004105">
    <property type="entry name" value="CheA-like_dim"/>
</dbReference>
<dbReference type="SUPFAM" id="SSF50341">
    <property type="entry name" value="CheW-like"/>
    <property type="match status" value="1"/>
</dbReference>
<dbReference type="SMART" id="SM00387">
    <property type="entry name" value="HATPase_c"/>
    <property type="match status" value="1"/>
</dbReference>
<dbReference type="Gene3D" id="3.30.565.10">
    <property type="entry name" value="Histidine kinase-like ATPase, C-terminal domain"/>
    <property type="match status" value="1"/>
</dbReference>
<evidence type="ECO:0000256" key="5">
    <source>
        <dbReference type="ARBA" id="ARBA00022777"/>
    </source>
</evidence>
<name>K9ZD35_ANACC</name>
<dbReference type="InterPro" id="IPR004358">
    <property type="entry name" value="Sig_transdc_His_kin-like_C"/>
</dbReference>
<sequence length="989" mass="111299">MTNDKELEIQMQFLEEATDYLNTLESILLEIDTSKHIDLDKINAAMRAAHSIKGGAAMMGFRLLSNLAHRLEDSFKVLKTRKKSLEIDTHLQSLLLSGVDWLRQIVELLSEKKAPEDKWLRTFCYPIFDELHERLGDPSPEDITTMLSPEDGQEIIPLLFETEVEECLQNLESLLANSSTTNLQSEVGVMAAELGGLGEMLQLPAFTQLCESVTNYLETQPQRFVEIAQLALQAWRRSQALVLTNQRHSLPTEIKLNEVVVSDIQEQIIAPVQVTIHENYLITEALIPDLTSLKVELPPEINAVEFPEPNIAFTQEIASIDYKHLERKSEIIGISKDKEIHENTVRVPSKQLEEINDLFGEIIIQRNGLNSQLERLRKLVLGLSQRVQILDQEHQEVRSAYEKIIAQSVSSGVLTSGEEVQDSGVKGLEIDRYQKLNLLSQDVMETIVQVAEVTSDIQLSVDDTDQIARKLNKTSKQAQRKLTQVRMRPLSDLVERFPRAIRDLNIEYGKNVQLKIEGGKTLIERTILEALNEPLMHLLRNAFDHGIEDPATRHAQGKPEQGLIEIKGYHRSDRTIITMSDDGRGISLEKIRQRALAMGLDTALIATASEEELLTLIFEPGFTTSDQVTALSGRGVGMDIVQNNLKLVRGDITVDTQPGIGTTFTLSVPFTLSVARVLLVESDTGSGINHRMVLAFPTDVVAEIFLLENDQVFSMDGREFLKWQDTMLPLMRLGNYFEFNCSHYNNLEIESPTGINASSVLIIKNDHQPVAVQIDRCWGEQEVAIRQVEGNIPLPDGFSNCTILGDGRVVPLVNTSELVSWITSNQRPHRSNKLPTTKLKTAFLKPQKNQPLVRPSHQKGMILIVDDSINVRRYLALTLEKGGYQVEQAKDGQDAWEKLESGLKVQAVICDIEMPRLDGYSFLERVKSHDDLKSLPVAMLTSRSSNKHRQLAMQLGARAYFSKPYNEQDLLRTLEEIIFRIAETGSANN</sequence>
<dbReference type="PROSITE" id="PS50109">
    <property type="entry name" value="HIS_KIN"/>
    <property type="match status" value="1"/>
</dbReference>
<evidence type="ECO:0000256" key="2">
    <source>
        <dbReference type="ARBA" id="ARBA00012438"/>
    </source>
</evidence>
<dbReference type="PROSITE" id="PS50110">
    <property type="entry name" value="RESPONSE_REGULATORY"/>
    <property type="match status" value="1"/>
</dbReference>
<evidence type="ECO:0000259" key="9">
    <source>
        <dbReference type="PROSITE" id="PS50109"/>
    </source>
</evidence>
<dbReference type="SMART" id="SM00073">
    <property type="entry name" value="HPT"/>
    <property type="match status" value="1"/>
</dbReference>